<dbReference type="Proteomes" id="UP000601435">
    <property type="component" value="Unassembled WGS sequence"/>
</dbReference>
<dbReference type="OrthoDB" id="422574at2759"/>
<dbReference type="AlphaFoldDB" id="A0A813BS54"/>
<dbReference type="EMBL" id="CAJNJA010077475">
    <property type="protein sequence ID" value="CAE7920388.1"/>
    <property type="molecule type" value="Genomic_DNA"/>
</dbReference>
<accession>A0A813BS54</accession>
<evidence type="ECO:0000313" key="2">
    <source>
        <dbReference type="Proteomes" id="UP000601435"/>
    </source>
</evidence>
<keyword evidence="2" id="KW-1185">Reference proteome</keyword>
<sequence length="230" mass="25772">LFDDFEAQRGDLPGAASASVWLAIRQVVGELQRIEDSIVEEVQASESIRINRQAVMEDVMVALGGQATLKQLVAYVEQHPEDVEESEVLAKRLRRSGGSDFFAFKGKTRDGQAIYGLGECRPKGVRRQRRGFAARTHVTELACECLGPSRQHAEEASRDYARLQAWKATLSPTALLERVRRWKGARITSAKRLVAGKPTSTARENREVSESFISLKRFNMNDAVICNRRQ</sequence>
<organism evidence="1 2">
    <name type="scientific">Symbiodinium necroappetens</name>
    <dbReference type="NCBI Taxonomy" id="1628268"/>
    <lineage>
        <taxon>Eukaryota</taxon>
        <taxon>Sar</taxon>
        <taxon>Alveolata</taxon>
        <taxon>Dinophyceae</taxon>
        <taxon>Suessiales</taxon>
        <taxon>Symbiodiniaceae</taxon>
        <taxon>Symbiodinium</taxon>
    </lineage>
</organism>
<feature type="non-terminal residue" evidence="1">
    <location>
        <position position="1"/>
    </location>
</feature>
<name>A0A813BS54_9DINO</name>
<gene>
    <name evidence="1" type="ORF">SNEC2469_LOCUS31676</name>
</gene>
<protein>
    <submittedName>
        <fullName evidence="1">Uncharacterized protein</fullName>
    </submittedName>
</protein>
<reference evidence="1" key="1">
    <citation type="submission" date="2021-02" db="EMBL/GenBank/DDBJ databases">
        <authorList>
            <person name="Dougan E. K."/>
            <person name="Rhodes N."/>
            <person name="Thang M."/>
            <person name="Chan C."/>
        </authorList>
    </citation>
    <scope>NUCLEOTIDE SEQUENCE</scope>
</reference>
<comment type="caution">
    <text evidence="1">The sequence shown here is derived from an EMBL/GenBank/DDBJ whole genome shotgun (WGS) entry which is preliminary data.</text>
</comment>
<evidence type="ECO:0000313" key="1">
    <source>
        <dbReference type="EMBL" id="CAE7920388.1"/>
    </source>
</evidence>
<proteinExistence type="predicted"/>